<dbReference type="AlphaFoldDB" id="A0AAN4ZH62"/>
<reference evidence="3" key="1">
    <citation type="submission" date="2022-10" db="EMBL/GenBank/DDBJ databases">
        <title>Genome assembly of Pristionchus species.</title>
        <authorList>
            <person name="Yoshida K."/>
            <person name="Sommer R.J."/>
        </authorList>
    </citation>
    <scope>NUCLEOTIDE SEQUENCE [LARGE SCALE GENOMIC DNA]</scope>
    <source>
        <strain evidence="3">RS5460</strain>
    </source>
</reference>
<sequence>IFVFQIFSSVVCSMDTFYMVMTPLTSRGGGWVATLYEPWNIYADVDYRYTYSKDLVTMVNGRIMIVEIVMNIVAVIMNKRRSRHTLITAFTTSALVFWKTVFYFVLYIGQPEGTPPYLNPEASILRLLFIFWIPGGLWVVIPLLVMVTLWNRLAKNEY</sequence>
<evidence type="ECO:0000313" key="3">
    <source>
        <dbReference type="Proteomes" id="UP001328107"/>
    </source>
</evidence>
<feature type="non-terminal residue" evidence="2">
    <location>
        <position position="1"/>
    </location>
</feature>
<keyword evidence="1" id="KW-0812">Transmembrane</keyword>
<comment type="caution">
    <text evidence="2">The sequence shown here is derived from an EMBL/GenBank/DDBJ whole genome shotgun (WGS) entry which is preliminary data.</text>
</comment>
<name>A0AAN4ZH62_9BILA</name>
<feature type="transmembrane region" description="Helical" evidence="1">
    <location>
        <begin position="129"/>
        <end position="150"/>
    </location>
</feature>
<gene>
    <name evidence="2" type="ORF">PMAYCL1PPCAC_08067</name>
</gene>
<organism evidence="2 3">
    <name type="scientific">Pristionchus mayeri</name>
    <dbReference type="NCBI Taxonomy" id="1317129"/>
    <lineage>
        <taxon>Eukaryota</taxon>
        <taxon>Metazoa</taxon>
        <taxon>Ecdysozoa</taxon>
        <taxon>Nematoda</taxon>
        <taxon>Chromadorea</taxon>
        <taxon>Rhabditida</taxon>
        <taxon>Rhabditina</taxon>
        <taxon>Diplogasteromorpha</taxon>
        <taxon>Diplogasteroidea</taxon>
        <taxon>Neodiplogasteridae</taxon>
        <taxon>Pristionchus</taxon>
    </lineage>
</organism>
<dbReference type="PANTHER" id="PTHR37919">
    <property type="entry name" value="PROTEIN CBG05606"/>
    <property type="match status" value="1"/>
</dbReference>
<keyword evidence="1" id="KW-0472">Membrane</keyword>
<feature type="non-terminal residue" evidence="2">
    <location>
        <position position="158"/>
    </location>
</feature>
<keyword evidence="1" id="KW-1133">Transmembrane helix</keyword>
<evidence type="ECO:0000313" key="2">
    <source>
        <dbReference type="EMBL" id="GMR37872.1"/>
    </source>
</evidence>
<dbReference type="PANTHER" id="PTHR37919:SF2">
    <property type="entry name" value="EXPERA DOMAIN-CONTAINING PROTEIN"/>
    <property type="match status" value="1"/>
</dbReference>
<feature type="transmembrane region" description="Helical" evidence="1">
    <location>
        <begin position="55"/>
        <end position="74"/>
    </location>
</feature>
<keyword evidence="3" id="KW-1185">Reference proteome</keyword>
<evidence type="ECO:0000256" key="1">
    <source>
        <dbReference type="SAM" id="Phobius"/>
    </source>
</evidence>
<dbReference type="Proteomes" id="UP001328107">
    <property type="component" value="Unassembled WGS sequence"/>
</dbReference>
<protein>
    <submittedName>
        <fullName evidence="2">Uncharacterized protein</fullName>
    </submittedName>
</protein>
<proteinExistence type="predicted"/>
<dbReference type="EMBL" id="BTRK01000002">
    <property type="protein sequence ID" value="GMR37872.1"/>
    <property type="molecule type" value="Genomic_DNA"/>
</dbReference>
<accession>A0AAN4ZH62</accession>
<feature type="transmembrane region" description="Helical" evidence="1">
    <location>
        <begin position="86"/>
        <end position="109"/>
    </location>
</feature>